<keyword evidence="3" id="KW-1185">Reference proteome</keyword>
<organism evidence="2 3">
    <name type="scientific">Lysinibacillus mangiferihumi</name>
    <dbReference type="NCBI Taxonomy" id="1130819"/>
    <lineage>
        <taxon>Bacteria</taxon>
        <taxon>Bacillati</taxon>
        <taxon>Bacillota</taxon>
        <taxon>Bacilli</taxon>
        <taxon>Bacillales</taxon>
        <taxon>Bacillaceae</taxon>
        <taxon>Lysinibacillus</taxon>
    </lineage>
</organism>
<dbReference type="InterPro" id="IPR050128">
    <property type="entry name" value="Sulfate_adenylyltrnsfr_sub2"/>
</dbReference>
<protein>
    <submittedName>
        <fullName evidence="2">Phosphoadenosine phosphosulfate reductase</fullName>
    </submittedName>
</protein>
<reference evidence="2 3" key="1">
    <citation type="submission" date="2019-04" db="EMBL/GenBank/DDBJ databases">
        <title>Lysinibacillus genome sequencing.</title>
        <authorList>
            <person name="Dunlap C."/>
        </authorList>
    </citation>
    <scope>NUCLEOTIDE SEQUENCE [LARGE SCALE GENOMIC DNA]</scope>
    <source>
        <strain evidence="2 3">CCTCC AB 2010389</strain>
    </source>
</reference>
<proteinExistence type="predicted"/>
<sequence>MKDINVISISGGKDSTALWLHAIERDTPNLKVVFADVGNEHPETYKYVDYLEKELGPITRVRADFSKQIERKREYVNTRWREEGISETIIQNALEILKPTGIPYLDLCMWKGRFPASQSQFCTKELKVIPIFDQIYMSIFDAGDKVISWQGIRAQESRRRAKMSEIEETPEGYTIYRPLLNWDVYDVFKQHDKFGIEPNPLYKLGMGRVGCMPCINSRKEELFEIQRRFPEEVERIIEWERIVSMASKRGSATFFTSDDRGHGMEEIVEWSKTALGGKQYDLLKLTEELPACSSMYGLCE</sequence>
<dbReference type="AlphaFoldDB" id="A0A4U2YXN9"/>
<dbReference type="Gene3D" id="3.40.50.620">
    <property type="entry name" value="HUPs"/>
    <property type="match status" value="1"/>
</dbReference>
<dbReference type="Proteomes" id="UP000308744">
    <property type="component" value="Unassembled WGS sequence"/>
</dbReference>
<dbReference type="GO" id="GO:0003824">
    <property type="term" value="F:catalytic activity"/>
    <property type="evidence" value="ECO:0007669"/>
    <property type="project" value="InterPro"/>
</dbReference>
<comment type="caution">
    <text evidence="2">The sequence shown here is derived from an EMBL/GenBank/DDBJ whole genome shotgun (WGS) entry which is preliminary data.</text>
</comment>
<dbReference type="EMBL" id="SZPU01000062">
    <property type="protein sequence ID" value="TKI65582.1"/>
    <property type="molecule type" value="Genomic_DNA"/>
</dbReference>
<evidence type="ECO:0000313" key="3">
    <source>
        <dbReference type="Proteomes" id="UP000308744"/>
    </source>
</evidence>
<dbReference type="PANTHER" id="PTHR43196:SF2">
    <property type="entry name" value="PHOSPHOADENOSINE PHOSPHOSULFATE REDUCTASE"/>
    <property type="match status" value="1"/>
</dbReference>
<dbReference type="PANTHER" id="PTHR43196">
    <property type="entry name" value="SULFATE ADENYLYLTRANSFERASE SUBUNIT 2"/>
    <property type="match status" value="1"/>
</dbReference>
<dbReference type="InterPro" id="IPR002500">
    <property type="entry name" value="PAPS_reduct_dom"/>
</dbReference>
<dbReference type="RefSeq" id="WP_107896399.1">
    <property type="nucleotide sequence ID" value="NZ_PYWM01000020.1"/>
</dbReference>
<dbReference type="SUPFAM" id="SSF52402">
    <property type="entry name" value="Adenine nucleotide alpha hydrolases-like"/>
    <property type="match status" value="1"/>
</dbReference>
<dbReference type="InterPro" id="IPR014729">
    <property type="entry name" value="Rossmann-like_a/b/a_fold"/>
</dbReference>
<accession>A0A4U2YXN9</accession>
<evidence type="ECO:0000313" key="2">
    <source>
        <dbReference type="EMBL" id="TKI65582.1"/>
    </source>
</evidence>
<gene>
    <name evidence="2" type="ORF">FC756_16160</name>
</gene>
<dbReference type="Pfam" id="PF01507">
    <property type="entry name" value="PAPS_reduct"/>
    <property type="match status" value="1"/>
</dbReference>
<feature type="domain" description="Phosphoadenosine phosphosulphate reductase" evidence="1">
    <location>
        <begin position="6"/>
        <end position="215"/>
    </location>
</feature>
<name>A0A4U2YXN9_9BACI</name>
<evidence type="ECO:0000259" key="1">
    <source>
        <dbReference type="Pfam" id="PF01507"/>
    </source>
</evidence>